<feature type="domain" description="RNA polymerase sigma-70 region 2" evidence="7">
    <location>
        <begin position="27"/>
        <end position="93"/>
    </location>
</feature>
<evidence type="ECO:0000256" key="5">
    <source>
        <dbReference type="ARBA" id="ARBA00023163"/>
    </source>
</evidence>
<evidence type="ECO:0000259" key="8">
    <source>
        <dbReference type="Pfam" id="PF08281"/>
    </source>
</evidence>
<dbReference type="NCBIfam" id="TIGR02937">
    <property type="entry name" value="sigma70-ECF"/>
    <property type="match status" value="1"/>
</dbReference>
<evidence type="ECO:0000256" key="3">
    <source>
        <dbReference type="ARBA" id="ARBA00023082"/>
    </source>
</evidence>
<dbReference type="GO" id="GO:0003677">
    <property type="term" value="F:DNA binding"/>
    <property type="evidence" value="ECO:0007669"/>
    <property type="project" value="UniProtKB-KW"/>
</dbReference>
<dbReference type="OrthoDB" id="1056775at2"/>
<evidence type="ECO:0000313" key="10">
    <source>
        <dbReference type="Proteomes" id="UP000263900"/>
    </source>
</evidence>
<dbReference type="SUPFAM" id="SSF88659">
    <property type="entry name" value="Sigma3 and sigma4 domains of RNA polymerase sigma factors"/>
    <property type="match status" value="1"/>
</dbReference>
<sequence>MELTANTIRDELVERCKQGDSLSYQLLYQRYSKAMYNTSLRIVNNSADAEDVLQEAFLDAFRSLNDFHYRSTFGAWLKKIVINKSINTLRKRRGYLVEIDEDSDNGVMALAQEEQVDEAELAYQVANVKKAIQKLPDGYRAVISLYLLEGYDHEEIAGILGITHNTVRTQYVRAKQKLLTIIKQGGLS</sequence>
<keyword evidence="5 6" id="KW-0804">Transcription</keyword>
<dbReference type="EMBL" id="CP032157">
    <property type="protein sequence ID" value="AXY78106.1"/>
    <property type="molecule type" value="Genomic_DNA"/>
</dbReference>
<dbReference type="Gene3D" id="1.10.1740.10">
    <property type="match status" value="1"/>
</dbReference>
<evidence type="ECO:0000259" key="7">
    <source>
        <dbReference type="Pfam" id="PF04542"/>
    </source>
</evidence>
<gene>
    <name evidence="9" type="ORF">D3H65_30745</name>
</gene>
<evidence type="ECO:0000313" key="9">
    <source>
        <dbReference type="EMBL" id="AXY78106.1"/>
    </source>
</evidence>
<dbReference type="PROSITE" id="PS01063">
    <property type="entry name" value="SIGMA70_ECF"/>
    <property type="match status" value="1"/>
</dbReference>
<evidence type="ECO:0000256" key="4">
    <source>
        <dbReference type="ARBA" id="ARBA00023125"/>
    </source>
</evidence>
<dbReference type="InterPro" id="IPR013325">
    <property type="entry name" value="RNA_pol_sigma_r2"/>
</dbReference>
<dbReference type="PANTHER" id="PTHR43133">
    <property type="entry name" value="RNA POLYMERASE ECF-TYPE SIGMA FACTO"/>
    <property type="match status" value="1"/>
</dbReference>
<dbReference type="Proteomes" id="UP000263900">
    <property type="component" value="Chromosome"/>
</dbReference>
<keyword evidence="10" id="KW-1185">Reference proteome</keyword>
<keyword evidence="2 6" id="KW-0805">Transcription regulation</keyword>
<dbReference type="InterPro" id="IPR039425">
    <property type="entry name" value="RNA_pol_sigma-70-like"/>
</dbReference>
<dbReference type="GO" id="GO:0016987">
    <property type="term" value="F:sigma factor activity"/>
    <property type="evidence" value="ECO:0007669"/>
    <property type="project" value="UniProtKB-KW"/>
</dbReference>
<proteinExistence type="inferred from homology"/>
<dbReference type="InterPro" id="IPR014284">
    <property type="entry name" value="RNA_pol_sigma-70_dom"/>
</dbReference>
<accession>A0A3B7MYF9</accession>
<comment type="similarity">
    <text evidence="1 6">Belongs to the sigma-70 factor family. ECF subfamily.</text>
</comment>
<name>A0A3B7MYF9_9BACT</name>
<dbReference type="AlphaFoldDB" id="A0A3B7MYF9"/>
<dbReference type="PANTHER" id="PTHR43133:SF51">
    <property type="entry name" value="RNA POLYMERASE SIGMA FACTOR"/>
    <property type="match status" value="1"/>
</dbReference>
<dbReference type="InterPro" id="IPR036388">
    <property type="entry name" value="WH-like_DNA-bd_sf"/>
</dbReference>
<keyword evidence="3 6" id="KW-0731">Sigma factor</keyword>
<dbReference type="GO" id="GO:0006352">
    <property type="term" value="P:DNA-templated transcription initiation"/>
    <property type="evidence" value="ECO:0007669"/>
    <property type="project" value="InterPro"/>
</dbReference>
<dbReference type="InterPro" id="IPR000838">
    <property type="entry name" value="RNA_pol_sigma70_ECF_CS"/>
</dbReference>
<dbReference type="InterPro" id="IPR013324">
    <property type="entry name" value="RNA_pol_sigma_r3/r4-like"/>
</dbReference>
<organism evidence="9 10">
    <name type="scientific">Paraflavitalea soli</name>
    <dbReference type="NCBI Taxonomy" id="2315862"/>
    <lineage>
        <taxon>Bacteria</taxon>
        <taxon>Pseudomonadati</taxon>
        <taxon>Bacteroidota</taxon>
        <taxon>Chitinophagia</taxon>
        <taxon>Chitinophagales</taxon>
        <taxon>Chitinophagaceae</taxon>
        <taxon>Paraflavitalea</taxon>
    </lineage>
</organism>
<dbReference type="InterPro" id="IPR007627">
    <property type="entry name" value="RNA_pol_sigma70_r2"/>
</dbReference>
<dbReference type="RefSeq" id="WP_119053979.1">
    <property type="nucleotide sequence ID" value="NZ_CP032157.1"/>
</dbReference>
<dbReference type="Pfam" id="PF04542">
    <property type="entry name" value="Sigma70_r2"/>
    <property type="match status" value="1"/>
</dbReference>
<reference evidence="9 10" key="1">
    <citation type="submission" date="2018-09" db="EMBL/GenBank/DDBJ databases">
        <title>Genome sequencing of strain 6GH32-13.</title>
        <authorList>
            <person name="Weon H.-Y."/>
            <person name="Heo J."/>
            <person name="Kwon S.-W."/>
        </authorList>
    </citation>
    <scope>NUCLEOTIDE SEQUENCE [LARGE SCALE GENOMIC DNA]</scope>
    <source>
        <strain evidence="9 10">5GH32-13</strain>
    </source>
</reference>
<dbReference type="Pfam" id="PF08281">
    <property type="entry name" value="Sigma70_r4_2"/>
    <property type="match status" value="1"/>
</dbReference>
<dbReference type="SUPFAM" id="SSF88946">
    <property type="entry name" value="Sigma2 domain of RNA polymerase sigma factors"/>
    <property type="match status" value="1"/>
</dbReference>
<evidence type="ECO:0000256" key="2">
    <source>
        <dbReference type="ARBA" id="ARBA00023015"/>
    </source>
</evidence>
<protein>
    <recommendedName>
        <fullName evidence="6">RNA polymerase sigma factor</fullName>
    </recommendedName>
</protein>
<evidence type="ECO:0000256" key="1">
    <source>
        <dbReference type="ARBA" id="ARBA00010641"/>
    </source>
</evidence>
<dbReference type="InterPro" id="IPR013249">
    <property type="entry name" value="RNA_pol_sigma70_r4_t2"/>
</dbReference>
<evidence type="ECO:0000256" key="6">
    <source>
        <dbReference type="RuleBase" id="RU000716"/>
    </source>
</evidence>
<dbReference type="KEGG" id="pseg:D3H65_30745"/>
<feature type="domain" description="RNA polymerase sigma factor 70 region 4 type 2" evidence="8">
    <location>
        <begin position="128"/>
        <end position="178"/>
    </location>
</feature>
<dbReference type="CDD" id="cd06171">
    <property type="entry name" value="Sigma70_r4"/>
    <property type="match status" value="1"/>
</dbReference>
<dbReference type="Gene3D" id="1.10.10.10">
    <property type="entry name" value="Winged helix-like DNA-binding domain superfamily/Winged helix DNA-binding domain"/>
    <property type="match status" value="1"/>
</dbReference>
<keyword evidence="4 6" id="KW-0238">DNA-binding</keyword>